<dbReference type="PROSITE" id="PS51689">
    <property type="entry name" value="SAM_RNA_A_N6_MT"/>
    <property type="match status" value="1"/>
</dbReference>
<gene>
    <name evidence="14" type="ORF">FDP41_005539</name>
</gene>
<evidence type="ECO:0000256" key="2">
    <source>
        <dbReference type="ARBA" id="ARBA00022552"/>
    </source>
</evidence>
<evidence type="ECO:0000259" key="13">
    <source>
        <dbReference type="SMART" id="SM00650"/>
    </source>
</evidence>
<feature type="binding site" evidence="11">
    <location>
        <position position="36"/>
    </location>
    <ligand>
        <name>S-adenosyl-L-methionine</name>
        <dbReference type="ChEBI" id="CHEBI:59789"/>
    </ligand>
</feature>
<keyword evidence="2 12" id="KW-0698">rRNA processing</keyword>
<keyword evidence="15" id="KW-1185">Reference proteome</keyword>
<dbReference type="FunFam" id="3.40.50.150:FF:000109">
    <property type="entry name" value="rRNA adenine N(6)-methyltransferase"/>
    <property type="match status" value="1"/>
</dbReference>
<evidence type="ECO:0000256" key="7">
    <source>
        <dbReference type="ARBA" id="ARBA00022946"/>
    </source>
</evidence>
<keyword evidence="9" id="KW-0496">Mitochondrion</keyword>
<feature type="binding site" evidence="11">
    <location>
        <position position="34"/>
    </location>
    <ligand>
        <name>S-adenosyl-L-methionine</name>
        <dbReference type="ChEBI" id="CHEBI:59789"/>
    </ligand>
</feature>
<comment type="caution">
    <text evidence="14">The sequence shown here is derived from an EMBL/GenBank/DDBJ whole genome shotgun (WGS) entry which is preliminary data.</text>
</comment>
<dbReference type="RefSeq" id="XP_044560258.1">
    <property type="nucleotide sequence ID" value="XM_044709074.1"/>
</dbReference>
<dbReference type="VEuPathDB" id="AmoebaDB:NF0130960"/>
<dbReference type="GO" id="GO:0006391">
    <property type="term" value="P:transcription initiation at mitochondrial promoter"/>
    <property type="evidence" value="ECO:0007669"/>
    <property type="project" value="TreeGrafter"/>
</dbReference>
<evidence type="ECO:0000256" key="5">
    <source>
        <dbReference type="ARBA" id="ARBA00022691"/>
    </source>
</evidence>
<dbReference type="Pfam" id="PF00398">
    <property type="entry name" value="RrnaAD"/>
    <property type="match status" value="1"/>
</dbReference>
<accession>A0A6A5BQ41</accession>
<dbReference type="GO" id="GO:0005759">
    <property type="term" value="C:mitochondrial matrix"/>
    <property type="evidence" value="ECO:0007669"/>
    <property type="project" value="TreeGrafter"/>
</dbReference>
<feature type="binding site" evidence="11">
    <location>
        <position position="110"/>
    </location>
    <ligand>
        <name>S-adenosyl-L-methionine</name>
        <dbReference type="ChEBI" id="CHEBI:59789"/>
    </ligand>
</feature>
<dbReference type="PANTHER" id="PTHR11727:SF17">
    <property type="entry name" value="DIMETHYLADENOSINE TRANSFERASE 1, MITOCHONDRIAL"/>
    <property type="match status" value="1"/>
</dbReference>
<comment type="similarity">
    <text evidence="11 12">Belongs to the class I-like SAM-binding methyltransferase superfamily. rRNA adenine N(6)-methyltransferase family.</text>
</comment>
<reference evidence="14 15" key="1">
    <citation type="journal article" date="2019" name="Sci. Rep.">
        <title>Nanopore sequencing improves the draft genome of the human pathogenic amoeba Naegleria fowleri.</title>
        <authorList>
            <person name="Liechti N."/>
            <person name="Schurch N."/>
            <person name="Bruggmann R."/>
            <person name="Wittwer M."/>
        </authorList>
    </citation>
    <scope>NUCLEOTIDE SEQUENCE [LARGE SCALE GENOMIC DNA]</scope>
    <source>
        <strain evidence="14 15">ATCC 30894</strain>
    </source>
</reference>
<dbReference type="GeneID" id="68112757"/>
<dbReference type="VEuPathDB" id="AmoebaDB:NfTy_067040"/>
<feature type="binding site" evidence="11">
    <location>
        <position position="144"/>
    </location>
    <ligand>
        <name>S-adenosyl-L-methionine</name>
        <dbReference type="ChEBI" id="CHEBI:59789"/>
    </ligand>
</feature>
<evidence type="ECO:0000313" key="15">
    <source>
        <dbReference type="Proteomes" id="UP000444721"/>
    </source>
</evidence>
<feature type="domain" description="Ribosomal RNA adenine methylase transferase N-terminal" evidence="13">
    <location>
        <begin position="41"/>
        <end position="238"/>
    </location>
</feature>
<evidence type="ECO:0000256" key="4">
    <source>
        <dbReference type="ARBA" id="ARBA00022679"/>
    </source>
</evidence>
<dbReference type="OMA" id="RIEQPFK"/>
<keyword evidence="7" id="KW-0809">Transit peptide</keyword>
<protein>
    <recommendedName>
        <fullName evidence="12">rRNA adenine N(6)-methyltransferase</fullName>
        <ecNumber evidence="12">2.1.1.-</ecNumber>
    </recommendedName>
</protein>
<dbReference type="GO" id="GO:0003723">
    <property type="term" value="F:RNA binding"/>
    <property type="evidence" value="ECO:0007669"/>
    <property type="project" value="UniProtKB-UniRule"/>
</dbReference>
<evidence type="ECO:0000256" key="1">
    <source>
        <dbReference type="ARBA" id="ARBA00004173"/>
    </source>
</evidence>
<dbReference type="PANTHER" id="PTHR11727">
    <property type="entry name" value="DIMETHYLADENOSINE TRANSFERASE"/>
    <property type="match status" value="1"/>
</dbReference>
<dbReference type="InterPro" id="IPR011530">
    <property type="entry name" value="rRNA_adenine_dimethylase"/>
</dbReference>
<dbReference type="GO" id="GO:0000179">
    <property type="term" value="F:rRNA (adenine-N6,N6-)-dimethyltransferase activity"/>
    <property type="evidence" value="ECO:0007669"/>
    <property type="project" value="UniProtKB-UniRule"/>
</dbReference>
<dbReference type="InterPro" id="IPR023165">
    <property type="entry name" value="rRNA_Ade_diMease-like_C"/>
</dbReference>
<dbReference type="VEuPathDB" id="AmoebaDB:FDP41_005539"/>
<comment type="subcellular location">
    <subcellularLocation>
        <location evidence="1">Mitochondrion</location>
    </subcellularLocation>
</comment>
<dbReference type="CDD" id="cd02440">
    <property type="entry name" value="AdoMet_MTases"/>
    <property type="match status" value="1"/>
</dbReference>
<dbReference type="InterPro" id="IPR001737">
    <property type="entry name" value="KsgA/Erm"/>
</dbReference>
<keyword evidence="6 11" id="KW-0694">RNA-binding</keyword>
<keyword evidence="8" id="KW-0805">Transcription regulation</keyword>
<dbReference type="EC" id="2.1.1.-" evidence="12"/>
<evidence type="ECO:0000256" key="8">
    <source>
        <dbReference type="ARBA" id="ARBA00023015"/>
    </source>
</evidence>
<dbReference type="PROSITE" id="PS01131">
    <property type="entry name" value="RRNA_A_DIMETH"/>
    <property type="match status" value="1"/>
</dbReference>
<feature type="binding site" evidence="11">
    <location>
        <position position="83"/>
    </location>
    <ligand>
        <name>S-adenosyl-L-methionine</name>
        <dbReference type="ChEBI" id="CHEBI:59789"/>
    </ligand>
</feature>
<keyword evidence="5 11" id="KW-0949">S-adenosyl-L-methionine</keyword>
<dbReference type="Gene3D" id="1.10.8.100">
    <property type="entry name" value="Ribosomal RNA adenine dimethylase-like, domain 2"/>
    <property type="match status" value="1"/>
</dbReference>
<dbReference type="OrthoDB" id="16079at2759"/>
<dbReference type="SUPFAM" id="SSF53335">
    <property type="entry name" value="S-adenosyl-L-methionine-dependent methyltransferases"/>
    <property type="match status" value="1"/>
</dbReference>
<keyword evidence="4 11" id="KW-0808">Transferase</keyword>
<dbReference type="InterPro" id="IPR020598">
    <property type="entry name" value="rRNA_Ade_methylase_Trfase_N"/>
</dbReference>
<keyword evidence="10" id="KW-0804">Transcription</keyword>
<evidence type="ECO:0000256" key="11">
    <source>
        <dbReference type="PROSITE-ProRule" id="PRU01026"/>
    </source>
</evidence>
<dbReference type="Proteomes" id="UP000444721">
    <property type="component" value="Unassembled WGS sequence"/>
</dbReference>
<evidence type="ECO:0000256" key="10">
    <source>
        <dbReference type="ARBA" id="ARBA00023163"/>
    </source>
</evidence>
<dbReference type="Gene3D" id="3.40.50.150">
    <property type="entry name" value="Vaccinia Virus protein VP39"/>
    <property type="match status" value="1"/>
</dbReference>
<evidence type="ECO:0000256" key="3">
    <source>
        <dbReference type="ARBA" id="ARBA00022603"/>
    </source>
</evidence>
<organism evidence="14 15">
    <name type="scientific">Naegleria fowleri</name>
    <name type="common">Brain eating amoeba</name>
    <dbReference type="NCBI Taxonomy" id="5763"/>
    <lineage>
        <taxon>Eukaryota</taxon>
        <taxon>Discoba</taxon>
        <taxon>Heterolobosea</taxon>
        <taxon>Tetramitia</taxon>
        <taxon>Eutetramitia</taxon>
        <taxon>Vahlkampfiidae</taxon>
        <taxon>Naegleria</taxon>
    </lineage>
</organism>
<dbReference type="AlphaFoldDB" id="A0A6A5BQ41"/>
<dbReference type="InterPro" id="IPR020596">
    <property type="entry name" value="rRNA_Ade_Mease_Trfase_CS"/>
</dbReference>
<dbReference type="NCBIfam" id="TIGR00755">
    <property type="entry name" value="ksgA"/>
    <property type="match status" value="1"/>
</dbReference>
<feature type="binding site" evidence="11">
    <location>
        <position position="61"/>
    </location>
    <ligand>
        <name>S-adenosyl-L-methionine</name>
        <dbReference type="ChEBI" id="CHEBI:59789"/>
    </ligand>
</feature>
<dbReference type="EMBL" id="VFQX01000044">
    <property type="protein sequence ID" value="KAF0975545.1"/>
    <property type="molecule type" value="Genomic_DNA"/>
</dbReference>
<keyword evidence="3 11" id="KW-0489">Methyltransferase</keyword>
<evidence type="ECO:0000256" key="12">
    <source>
        <dbReference type="RuleBase" id="RU362106"/>
    </source>
</evidence>
<evidence type="ECO:0000256" key="9">
    <source>
        <dbReference type="ARBA" id="ARBA00023128"/>
    </source>
</evidence>
<evidence type="ECO:0000313" key="14">
    <source>
        <dbReference type="EMBL" id="KAF0975545.1"/>
    </source>
</evidence>
<dbReference type="GO" id="GO:0034246">
    <property type="term" value="F:mitochondrial transcription factor activity"/>
    <property type="evidence" value="ECO:0007669"/>
    <property type="project" value="TreeGrafter"/>
</dbReference>
<name>A0A6A5BQ41_NAEFO</name>
<dbReference type="InterPro" id="IPR029063">
    <property type="entry name" value="SAM-dependent_MTases_sf"/>
</dbReference>
<dbReference type="SMART" id="SM00650">
    <property type="entry name" value="rADc"/>
    <property type="match status" value="1"/>
</dbReference>
<proteinExistence type="inferred from homology"/>
<sequence length="338" mass="37917">MTSRQVQSKLPPLPSLREILKLYGLQASKQLSQNFLLNLHVTDKIVKVCGDISKKTVVEIGPGPGSLTRSILQANPKRLIVVEKDERFMPALQNLQQSVEEDKMHIVQGDILKVDQYKLMDHFLEPEEKIVNHEEIANTVFIGNLPFGIATPLLINWLRDCANCTGAFAFGRRIPMILMFQKEVGLRMSAKPSTKEFGRISVSSQSLCDVEHMFVVKAKSFVPAPEVDASVMRLIPKTTPLIDTSLVQFEDLEQFCRIIFSSKRKQLSTNLGMRFTPKQSAYIAAGAVEGGSKNMEAVQAALSKRSQDFTVEEITNMARRFKRLVESDPNLKDALKKV</sequence>
<evidence type="ECO:0000256" key="6">
    <source>
        <dbReference type="ARBA" id="ARBA00022884"/>
    </source>
</evidence>